<dbReference type="PANTHER" id="PTHR10758">
    <property type="entry name" value="26S PROTEASOME NON-ATPASE REGULATORY SUBUNIT 3/COP9 SIGNALOSOME COMPLEX SUBUNIT 3"/>
    <property type="match status" value="1"/>
</dbReference>
<accession>A0A150GQA6</accession>
<keyword evidence="2" id="KW-0647">Proteasome</keyword>
<evidence type="ECO:0000256" key="3">
    <source>
        <dbReference type="SAM" id="MobiDB-lite"/>
    </source>
</evidence>
<protein>
    <recommendedName>
        <fullName evidence="4">PCI domain-containing protein</fullName>
    </recommendedName>
</protein>
<dbReference type="SMART" id="SM00753">
    <property type="entry name" value="PAM"/>
    <property type="match status" value="1"/>
</dbReference>
<dbReference type="OrthoDB" id="1713558at2759"/>
<evidence type="ECO:0000259" key="4">
    <source>
        <dbReference type="PROSITE" id="PS50250"/>
    </source>
</evidence>
<dbReference type="SMART" id="SM00088">
    <property type="entry name" value="PINT"/>
    <property type="match status" value="1"/>
</dbReference>
<dbReference type="InterPro" id="IPR036390">
    <property type="entry name" value="WH_DNA-bd_sf"/>
</dbReference>
<dbReference type="STRING" id="33097.A0A150GQA6"/>
<dbReference type="InterPro" id="IPR050756">
    <property type="entry name" value="CSN3"/>
</dbReference>
<dbReference type="Proteomes" id="UP000075714">
    <property type="component" value="Unassembled WGS sequence"/>
</dbReference>
<dbReference type="InterPro" id="IPR013586">
    <property type="entry name" value="PSMD3_C"/>
</dbReference>
<dbReference type="Gene3D" id="1.25.40.570">
    <property type="match status" value="1"/>
</dbReference>
<dbReference type="GO" id="GO:0042176">
    <property type="term" value="P:regulation of protein catabolic process"/>
    <property type="evidence" value="ECO:0007669"/>
    <property type="project" value="InterPro"/>
</dbReference>
<comment type="similarity">
    <text evidence="1">Belongs to the proteasome subunit S3 family.</text>
</comment>
<dbReference type="GO" id="GO:0008541">
    <property type="term" value="C:proteasome regulatory particle, lid subcomplex"/>
    <property type="evidence" value="ECO:0007669"/>
    <property type="project" value="TreeGrafter"/>
</dbReference>
<reference evidence="6" key="1">
    <citation type="journal article" date="2016" name="Nat. Commun.">
        <title>The Gonium pectorale genome demonstrates co-option of cell cycle regulation during the evolution of multicellularity.</title>
        <authorList>
            <person name="Hanschen E.R."/>
            <person name="Marriage T.N."/>
            <person name="Ferris P.J."/>
            <person name="Hamaji T."/>
            <person name="Toyoda A."/>
            <person name="Fujiyama A."/>
            <person name="Neme R."/>
            <person name="Noguchi H."/>
            <person name="Minakuchi Y."/>
            <person name="Suzuki M."/>
            <person name="Kawai-Toyooka H."/>
            <person name="Smith D.R."/>
            <person name="Sparks H."/>
            <person name="Anderson J."/>
            <person name="Bakaric R."/>
            <person name="Luria V."/>
            <person name="Karger A."/>
            <person name="Kirschner M.W."/>
            <person name="Durand P.M."/>
            <person name="Michod R.E."/>
            <person name="Nozaki H."/>
            <person name="Olson B.J."/>
        </authorList>
    </citation>
    <scope>NUCLEOTIDE SEQUENCE [LARGE SCALE GENOMIC DNA]</scope>
    <source>
        <strain evidence="6">NIES-2863</strain>
    </source>
</reference>
<organism evidence="5 6">
    <name type="scientific">Gonium pectorale</name>
    <name type="common">Green alga</name>
    <dbReference type="NCBI Taxonomy" id="33097"/>
    <lineage>
        <taxon>Eukaryota</taxon>
        <taxon>Viridiplantae</taxon>
        <taxon>Chlorophyta</taxon>
        <taxon>core chlorophytes</taxon>
        <taxon>Chlorophyceae</taxon>
        <taxon>CS clade</taxon>
        <taxon>Chlamydomonadales</taxon>
        <taxon>Volvocaceae</taxon>
        <taxon>Gonium</taxon>
    </lineage>
</organism>
<gene>
    <name evidence="5" type="ORF">GPECTOR_10g1017</name>
</gene>
<dbReference type="PROSITE" id="PS50250">
    <property type="entry name" value="PCI"/>
    <property type="match status" value="1"/>
</dbReference>
<dbReference type="SUPFAM" id="SSF46785">
    <property type="entry name" value="Winged helix' DNA-binding domain"/>
    <property type="match status" value="1"/>
</dbReference>
<feature type="compositionally biased region" description="Low complexity" evidence="3">
    <location>
        <begin position="14"/>
        <end position="23"/>
    </location>
</feature>
<dbReference type="PANTHER" id="PTHR10758:SF2">
    <property type="entry name" value="26S PROTEASOME NON-ATPASE REGULATORY SUBUNIT 3"/>
    <property type="match status" value="1"/>
</dbReference>
<comment type="caution">
    <text evidence="5">The sequence shown here is derived from an EMBL/GenBank/DDBJ whole genome shotgun (WGS) entry which is preliminary data.</text>
</comment>
<feature type="domain" description="PCI" evidence="4">
    <location>
        <begin position="246"/>
        <end position="424"/>
    </location>
</feature>
<dbReference type="InterPro" id="IPR000717">
    <property type="entry name" value="PCI_dom"/>
</dbReference>
<dbReference type="Pfam" id="PF08375">
    <property type="entry name" value="Rpn3_C"/>
    <property type="match status" value="1"/>
</dbReference>
<evidence type="ECO:0000313" key="5">
    <source>
        <dbReference type="EMBL" id="KXZ51995.1"/>
    </source>
</evidence>
<dbReference type="Pfam" id="PF01399">
    <property type="entry name" value="PCI"/>
    <property type="match status" value="1"/>
</dbReference>
<evidence type="ECO:0000256" key="1">
    <source>
        <dbReference type="ARBA" id="ARBA00007912"/>
    </source>
</evidence>
<evidence type="ECO:0000313" key="6">
    <source>
        <dbReference type="Proteomes" id="UP000075714"/>
    </source>
</evidence>
<feature type="region of interest" description="Disordered" evidence="3">
    <location>
        <begin position="456"/>
        <end position="476"/>
    </location>
</feature>
<dbReference type="GO" id="GO:0030234">
    <property type="term" value="F:enzyme regulator activity"/>
    <property type="evidence" value="ECO:0007669"/>
    <property type="project" value="InterPro"/>
</dbReference>
<feature type="region of interest" description="Disordered" evidence="3">
    <location>
        <begin position="1"/>
        <end position="23"/>
    </location>
</feature>
<dbReference type="GO" id="GO:0006511">
    <property type="term" value="P:ubiquitin-dependent protein catabolic process"/>
    <property type="evidence" value="ECO:0007669"/>
    <property type="project" value="TreeGrafter"/>
</dbReference>
<dbReference type="EMBL" id="LSYV01000011">
    <property type="protein sequence ID" value="KXZ51995.1"/>
    <property type="molecule type" value="Genomic_DNA"/>
</dbReference>
<dbReference type="SUPFAM" id="SSF48452">
    <property type="entry name" value="TPR-like"/>
    <property type="match status" value="1"/>
</dbReference>
<proteinExistence type="inferred from homology"/>
<dbReference type="InterPro" id="IPR011990">
    <property type="entry name" value="TPR-like_helical_dom_sf"/>
</dbReference>
<dbReference type="Pfam" id="PF25573">
    <property type="entry name" value="TPR_PSMD3_N"/>
    <property type="match status" value="1"/>
</dbReference>
<evidence type="ECO:0000256" key="2">
    <source>
        <dbReference type="ARBA" id="ARBA00022942"/>
    </source>
</evidence>
<sequence length="492" mass="55220">MDIDKDESQKANGAAEPAPAAPAPAVVTVEEKLKAVVALVEKSVKTKDTRLLIGRLLRQTASVRKQLTPSIVKAFLQRTLPTDLESRAFLSTHVDQAASSSMDAEEATTSPQCEASTVIPEVELYSYLIVLLLLSDSKQWNLAKAVADNAVSRLSSINRRTLDVIAARIYYYYGLAYEQSGDLASIRSTLLGLHRTAVLRHDAIGQETLMNLLLRNYLHYNLYDQAEKFRSKAQKADQFRSGQQYCRYLYYLGRIRTIQLEYTEAKDCLQQSLRRAPTIAHGFRITVSKWLILVRLLLGEIPDRTEFAQPGMSAALQPYFELTQSVKAGDTIAFKQVADRHSSVFLADRTHNLITRLHQNVIRIGLRRINLAYSRISLAEIASKLHLASAEDAEYIVAKAIRDGGIDAVIDHEGGFVASRERVDVYSTCEPQAAFHARIAFCLDLHNEAIKAMRFEPDAHRHKTETSEERAERLAAEEELAKALEEEDKDDF</sequence>
<keyword evidence="6" id="KW-1185">Reference proteome</keyword>
<dbReference type="InterPro" id="IPR057985">
    <property type="entry name" value="TPR_PSMD3_N"/>
</dbReference>
<name>A0A150GQA6_GONPE</name>
<dbReference type="AlphaFoldDB" id="A0A150GQA6"/>